<protein>
    <submittedName>
        <fullName evidence="1">Uncharacterized protein</fullName>
    </submittedName>
</protein>
<evidence type="ECO:0000313" key="1">
    <source>
        <dbReference type="EMBL" id="MDV5087870.1"/>
    </source>
</evidence>
<sequence length="281" mass="32047">MSGRTFTGICIDTDCIIGVTGHIEEGVLLITDAYSMDRTTDRGHDLHRFIKQNSLDGERFGIVAQMDTQKCMVGVAKEVDFEEFLRWNLEDITGWDTKIYTYDYCLRIDDMGQKYLYVAALKTEDLDDVNIGILLSHIRVKIIDYWPSPLIYLYTHRNGFILGEVQGDSVHLYAWWKGVCIMESQVDANGPAIVASINELESHLQTYGIEEVQGVKIYGIEELAEETQYDIHAIEEEYGLMETADVQIVDRAKENFQSGDIHWDMALGLVIRGLDYVLPSR</sequence>
<proteinExistence type="predicted"/>
<dbReference type="Proteomes" id="UP001272515">
    <property type="component" value="Unassembled WGS sequence"/>
</dbReference>
<evidence type="ECO:0000313" key="2">
    <source>
        <dbReference type="Proteomes" id="UP001272515"/>
    </source>
</evidence>
<comment type="caution">
    <text evidence="1">The sequence shown here is derived from an EMBL/GenBank/DDBJ whole genome shotgun (WGS) entry which is preliminary data.</text>
</comment>
<dbReference type="EMBL" id="JAWJZB010000003">
    <property type="protein sequence ID" value="MDV5087870.1"/>
    <property type="molecule type" value="Genomic_DNA"/>
</dbReference>
<accession>A0ABU3Z7H6</accession>
<dbReference type="RefSeq" id="WP_295190982.1">
    <property type="nucleotide sequence ID" value="NZ_JAWJZA010000001.1"/>
</dbReference>
<gene>
    <name evidence="1" type="ORF">RVY80_03280</name>
</gene>
<name>A0ABU3Z7H6_9FIRM</name>
<reference evidence="1 2" key="1">
    <citation type="submission" date="2023-10" db="EMBL/GenBank/DDBJ databases">
        <title>Veillonella sp. nov., isolated from a pig farm feces dump.</title>
        <authorList>
            <person name="Chang Y.-H."/>
        </authorList>
    </citation>
    <scope>NUCLEOTIDE SEQUENCE [LARGE SCALE GENOMIC DNA]</scope>
    <source>
        <strain evidence="1 2">YH-vei2233</strain>
    </source>
</reference>
<keyword evidence="2" id="KW-1185">Reference proteome</keyword>
<organism evidence="1 2">
    <name type="scientific">Veillonella absiana</name>
    <dbReference type="NCBI Taxonomy" id="3079305"/>
    <lineage>
        <taxon>Bacteria</taxon>
        <taxon>Bacillati</taxon>
        <taxon>Bacillota</taxon>
        <taxon>Negativicutes</taxon>
        <taxon>Veillonellales</taxon>
        <taxon>Veillonellaceae</taxon>
        <taxon>Veillonella</taxon>
    </lineage>
</organism>